<name>A0A6J1N0W0_BICAN</name>
<organism evidence="4 5">
    <name type="scientific">Bicyclus anynana</name>
    <name type="common">Squinting bush brown butterfly</name>
    <dbReference type="NCBI Taxonomy" id="110368"/>
    <lineage>
        <taxon>Eukaryota</taxon>
        <taxon>Metazoa</taxon>
        <taxon>Ecdysozoa</taxon>
        <taxon>Arthropoda</taxon>
        <taxon>Hexapoda</taxon>
        <taxon>Insecta</taxon>
        <taxon>Pterygota</taxon>
        <taxon>Neoptera</taxon>
        <taxon>Endopterygota</taxon>
        <taxon>Lepidoptera</taxon>
        <taxon>Glossata</taxon>
        <taxon>Ditrysia</taxon>
        <taxon>Papilionoidea</taxon>
        <taxon>Nymphalidae</taxon>
        <taxon>Satyrinae</taxon>
        <taxon>Satyrini</taxon>
        <taxon>Mycalesina</taxon>
        <taxon>Bicyclus</taxon>
    </lineage>
</organism>
<protein>
    <submittedName>
        <fullName evidence="5">Uncharacterized protein LOC112046311</fullName>
    </submittedName>
</protein>
<reference evidence="5" key="1">
    <citation type="submission" date="2025-08" db="UniProtKB">
        <authorList>
            <consortium name="RefSeq"/>
        </authorList>
    </citation>
    <scope>IDENTIFICATION</scope>
</reference>
<dbReference type="RefSeq" id="XP_023938688.1">
    <property type="nucleotide sequence ID" value="XM_024082920.2"/>
</dbReference>
<dbReference type="Pfam" id="PF02944">
    <property type="entry name" value="BESS"/>
    <property type="match status" value="1"/>
</dbReference>
<evidence type="ECO:0000259" key="2">
    <source>
        <dbReference type="PROSITE" id="PS51029"/>
    </source>
</evidence>
<keyword evidence="4" id="KW-1185">Reference proteome</keyword>
<dbReference type="PANTHER" id="PTHR12243">
    <property type="entry name" value="MADF DOMAIN TRANSCRIPTION FACTOR"/>
    <property type="match status" value="1"/>
</dbReference>
<dbReference type="GO" id="GO:0005667">
    <property type="term" value="C:transcription regulator complex"/>
    <property type="evidence" value="ECO:0007669"/>
    <property type="project" value="TreeGrafter"/>
</dbReference>
<dbReference type="GO" id="GO:0006357">
    <property type="term" value="P:regulation of transcription by RNA polymerase II"/>
    <property type="evidence" value="ECO:0007669"/>
    <property type="project" value="TreeGrafter"/>
</dbReference>
<keyword evidence="1" id="KW-0539">Nucleus</keyword>
<dbReference type="SMART" id="SM00595">
    <property type="entry name" value="MADF"/>
    <property type="match status" value="1"/>
</dbReference>
<dbReference type="OrthoDB" id="5803771at2759"/>
<dbReference type="GeneID" id="112046311"/>
<dbReference type="PROSITE" id="PS51029">
    <property type="entry name" value="MADF"/>
    <property type="match status" value="1"/>
</dbReference>
<accession>A0A6J1N0W0</accession>
<dbReference type="GO" id="GO:0005634">
    <property type="term" value="C:nucleus"/>
    <property type="evidence" value="ECO:0007669"/>
    <property type="project" value="UniProtKB-SubCell"/>
</dbReference>
<evidence type="ECO:0000313" key="5">
    <source>
        <dbReference type="RefSeq" id="XP_023938688.1"/>
    </source>
</evidence>
<dbReference type="PROSITE" id="PS51031">
    <property type="entry name" value="BESS"/>
    <property type="match status" value="1"/>
</dbReference>
<dbReference type="InterPro" id="IPR039353">
    <property type="entry name" value="TF_Adf1"/>
</dbReference>
<evidence type="ECO:0000313" key="4">
    <source>
        <dbReference type="Proteomes" id="UP001652582"/>
    </source>
</evidence>
<evidence type="ECO:0000256" key="1">
    <source>
        <dbReference type="PROSITE-ProRule" id="PRU00371"/>
    </source>
</evidence>
<feature type="domain" description="MADF" evidence="2">
    <location>
        <begin position="15"/>
        <end position="104"/>
    </location>
</feature>
<dbReference type="Pfam" id="PF10545">
    <property type="entry name" value="MADF_DNA_bdg"/>
    <property type="match status" value="1"/>
</dbReference>
<gene>
    <name evidence="5" type="primary">LOC112046311</name>
</gene>
<sequence length="219" mass="26270">MTSKTIKINKKTLYEIVREVQKRPCLWNTEDEYYNNRARVAVAWEEITTILNLPEPLIRAKWKNMRDIFKREMKRCKYNMQGEFEYTGKWRHLKLMWFLHKPRASTPTQSQQDHSNSTTEPDIKEEVPIIVNNRDMEESDDNIIPFEGSNIFSMDFQQQDPLPLKRRKSEDDYDLMFLKSLVPYFRELDPVRKLRIRNRIQDIILNEISVQGSIGTARQ</sequence>
<dbReference type="KEGG" id="bany:112046311"/>
<comment type="subcellular location">
    <subcellularLocation>
        <location evidence="1">Nucleus</location>
    </subcellularLocation>
</comment>
<evidence type="ECO:0000259" key="3">
    <source>
        <dbReference type="PROSITE" id="PS51031"/>
    </source>
</evidence>
<proteinExistence type="predicted"/>
<dbReference type="PANTHER" id="PTHR12243:SF67">
    <property type="entry name" value="COREPRESSOR OF PANGOLIN, ISOFORM A-RELATED"/>
    <property type="match status" value="1"/>
</dbReference>
<dbReference type="InterPro" id="IPR004210">
    <property type="entry name" value="BESS_motif"/>
</dbReference>
<dbReference type="AlphaFoldDB" id="A0A6J1N0W0"/>
<dbReference type="InterPro" id="IPR006578">
    <property type="entry name" value="MADF-dom"/>
</dbReference>
<dbReference type="GO" id="GO:0003677">
    <property type="term" value="F:DNA binding"/>
    <property type="evidence" value="ECO:0007669"/>
    <property type="project" value="InterPro"/>
</dbReference>
<feature type="domain" description="BESS" evidence="3">
    <location>
        <begin position="171"/>
        <end position="210"/>
    </location>
</feature>
<dbReference type="Proteomes" id="UP001652582">
    <property type="component" value="Chromosome 11"/>
</dbReference>